<evidence type="ECO:0000256" key="1">
    <source>
        <dbReference type="ARBA" id="ARBA00010515"/>
    </source>
</evidence>
<dbReference type="STRING" id="981085.W9SBW7"/>
<dbReference type="Gene3D" id="3.40.50.1820">
    <property type="entry name" value="alpha/beta hydrolase"/>
    <property type="match status" value="1"/>
</dbReference>
<accession>W9SBW7</accession>
<evidence type="ECO:0000313" key="3">
    <source>
        <dbReference type="EMBL" id="EXC20857.1"/>
    </source>
</evidence>
<sequence>MGDSAGGNIAYQVGLAEVESLLPFTIRGILQQPFFGGVQRSGSELRLVNDSIVPLCVCDLAWELALPIGVDRDHEYCNPTVGGGSKAVVLIGSLGWKVMVTGWDGDPLYDRQVELAKMLEAKGVRVVAHFGHHVVEIIEPCKAKIPFSVIKRTFGS</sequence>
<dbReference type="GO" id="GO:0016787">
    <property type="term" value="F:hydrolase activity"/>
    <property type="evidence" value="ECO:0007669"/>
    <property type="project" value="InterPro"/>
</dbReference>
<dbReference type="Proteomes" id="UP000030645">
    <property type="component" value="Unassembled WGS sequence"/>
</dbReference>
<evidence type="ECO:0000259" key="2">
    <source>
        <dbReference type="Pfam" id="PF07859"/>
    </source>
</evidence>
<dbReference type="InterPro" id="IPR029058">
    <property type="entry name" value="AB_hydrolase_fold"/>
</dbReference>
<name>W9SBW7_9ROSA</name>
<dbReference type="AlphaFoldDB" id="W9SBW7"/>
<dbReference type="InterPro" id="IPR050466">
    <property type="entry name" value="Carboxylest/Gibb_receptor"/>
</dbReference>
<evidence type="ECO:0000313" key="4">
    <source>
        <dbReference type="Proteomes" id="UP000030645"/>
    </source>
</evidence>
<dbReference type="PANTHER" id="PTHR23024:SF546">
    <property type="entry name" value="CARBOXYLESTERASE 120-RELATED"/>
    <property type="match status" value="1"/>
</dbReference>
<organism evidence="3 4">
    <name type="scientific">Morus notabilis</name>
    <dbReference type="NCBI Taxonomy" id="981085"/>
    <lineage>
        <taxon>Eukaryota</taxon>
        <taxon>Viridiplantae</taxon>
        <taxon>Streptophyta</taxon>
        <taxon>Embryophyta</taxon>
        <taxon>Tracheophyta</taxon>
        <taxon>Spermatophyta</taxon>
        <taxon>Magnoliopsida</taxon>
        <taxon>eudicotyledons</taxon>
        <taxon>Gunneridae</taxon>
        <taxon>Pentapetalae</taxon>
        <taxon>rosids</taxon>
        <taxon>fabids</taxon>
        <taxon>Rosales</taxon>
        <taxon>Moraceae</taxon>
        <taxon>Moreae</taxon>
        <taxon>Morus</taxon>
    </lineage>
</organism>
<protein>
    <submittedName>
        <fullName evidence="3">Carboxylesterase 1</fullName>
    </submittedName>
</protein>
<proteinExistence type="inferred from homology"/>
<dbReference type="SUPFAM" id="SSF53474">
    <property type="entry name" value="alpha/beta-Hydrolases"/>
    <property type="match status" value="1"/>
</dbReference>
<dbReference type="eggNOG" id="KOG1515">
    <property type="taxonomic scope" value="Eukaryota"/>
</dbReference>
<reference evidence="4" key="1">
    <citation type="submission" date="2013-01" db="EMBL/GenBank/DDBJ databases">
        <title>Draft Genome Sequence of a Mulberry Tree, Morus notabilis C.K. Schneid.</title>
        <authorList>
            <person name="He N."/>
            <person name="Zhao S."/>
        </authorList>
    </citation>
    <scope>NUCLEOTIDE SEQUENCE</scope>
</reference>
<comment type="similarity">
    <text evidence="1">Belongs to the 'GDXG' lipolytic enzyme family.</text>
</comment>
<feature type="domain" description="Alpha/beta hydrolase fold-3" evidence="2">
    <location>
        <begin position="1"/>
        <end position="130"/>
    </location>
</feature>
<dbReference type="PANTHER" id="PTHR23024">
    <property type="entry name" value="ARYLACETAMIDE DEACETYLASE"/>
    <property type="match status" value="1"/>
</dbReference>
<dbReference type="Pfam" id="PF07859">
    <property type="entry name" value="Abhydrolase_3"/>
    <property type="match status" value="1"/>
</dbReference>
<keyword evidence="4" id="KW-1185">Reference proteome</keyword>
<gene>
    <name evidence="3" type="ORF">L484_012932</name>
</gene>
<dbReference type="InterPro" id="IPR013094">
    <property type="entry name" value="AB_hydrolase_3"/>
</dbReference>
<dbReference type="EMBL" id="KE345922">
    <property type="protein sequence ID" value="EXC20857.1"/>
    <property type="molecule type" value="Genomic_DNA"/>
</dbReference>